<gene>
    <name evidence="1" type="ORF">LCGC14_1529200</name>
</gene>
<accession>A0A0F9JH50</accession>
<reference evidence="1" key="1">
    <citation type="journal article" date="2015" name="Nature">
        <title>Complex archaea that bridge the gap between prokaryotes and eukaryotes.</title>
        <authorList>
            <person name="Spang A."/>
            <person name="Saw J.H."/>
            <person name="Jorgensen S.L."/>
            <person name="Zaremba-Niedzwiedzka K."/>
            <person name="Martijn J."/>
            <person name="Lind A.E."/>
            <person name="van Eijk R."/>
            <person name="Schleper C."/>
            <person name="Guy L."/>
            <person name="Ettema T.J."/>
        </authorList>
    </citation>
    <scope>NUCLEOTIDE SEQUENCE</scope>
</reference>
<name>A0A0F9JH50_9ZZZZ</name>
<comment type="caution">
    <text evidence="1">The sequence shown here is derived from an EMBL/GenBank/DDBJ whole genome shotgun (WGS) entry which is preliminary data.</text>
</comment>
<proteinExistence type="predicted"/>
<sequence length="528" mass="54159">MKRIKILSILLALVLIPSIALGFGPFGASSKKFKMSDDGKIGLLPSGCYLEFDDQTIDEANFINCNVGFETSTPAGLIHAVLAAGRPVIFGGDVLATVTGVTGTDANPTVLTVATTNGVAEGDAVIINSGTNATVGTYWVASVVVDTTVTLDRNASSGAISAASITYINDPLIIESGSGSGEPRIVLPVQNDAVTPTWAFGSGKSGMYAPNNNTLITVINGTAIWQTTSGRLVDAIMGTGPALLNEVASASNPTIISQRNDVNTGMGYSGGDALSLIAGGVEAQRLTEASRTIETDATVCQDNSGVELKTVAAHGLAVDDVVQVAAGGGTLCGNLSPSTNYYVLAVGSTTTATLSASRGGSIVAYSSVGVAFTSYNMEITINTYGDVDLNGSKLNATVMTLTTAQVNALRATPIIIVPAQGANTIIKLVSAMITYDYASAAFTVGADEDFVIEYADGTDTTASIESTAFLDQADDEVRYYPNSLAAGADLEASINQGLQIFNTGTGETADGGGEVDIRITYRVYATGF</sequence>
<dbReference type="EMBL" id="LAZR01011435">
    <property type="protein sequence ID" value="KKM61691.1"/>
    <property type="molecule type" value="Genomic_DNA"/>
</dbReference>
<organism evidence="1">
    <name type="scientific">marine sediment metagenome</name>
    <dbReference type="NCBI Taxonomy" id="412755"/>
    <lineage>
        <taxon>unclassified sequences</taxon>
        <taxon>metagenomes</taxon>
        <taxon>ecological metagenomes</taxon>
    </lineage>
</organism>
<evidence type="ECO:0000313" key="1">
    <source>
        <dbReference type="EMBL" id="KKM61691.1"/>
    </source>
</evidence>
<protein>
    <submittedName>
        <fullName evidence="1">Uncharacterized protein</fullName>
    </submittedName>
</protein>
<dbReference type="AlphaFoldDB" id="A0A0F9JH50"/>